<feature type="non-terminal residue" evidence="2">
    <location>
        <position position="105"/>
    </location>
</feature>
<evidence type="ECO:0000313" key="3">
    <source>
        <dbReference type="Proteomes" id="UP000824469"/>
    </source>
</evidence>
<organism evidence="2 3">
    <name type="scientific">Taxus chinensis</name>
    <name type="common">Chinese yew</name>
    <name type="synonym">Taxus wallichiana var. chinensis</name>
    <dbReference type="NCBI Taxonomy" id="29808"/>
    <lineage>
        <taxon>Eukaryota</taxon>
        <taxon>Viridiplantae</taxon>
        <taxon>Streptophyta</taxon>
        <taxon>Embryophyta</taxon>
        <taxon>Tracheophyta</taxon>
        <taxon>Spermatophyta</taxon>
        <taxon>Pinopsida</taxon>
        <taxon>Pinidae</taxon>
        <taxon>Conifers II</taxon>
        <taxon>Cupressales</taxon>
        <taxon>Taxaceae</taxon>
        <taxon>Taxus</taxon>
    </lineage>
</organism>
<proteinExistence type="predicted"/>
<accession>A0AA38C202</accession>
<feature type="region of interest" description="Disordered" evidence="1">
    <location>
        <begin position="1"/>
        <end position="105"/>
    </location>
</feature>
<feature type="non-terminal residue" evidence="2">
    <location>
        <position position="1"/>
    </location>
</feature>
<comment type="caution">
    <text evidence="2">The sequence shown here is derived from an EMBL/GenBank/DDBJ whole genome shotgun (WGS) entry which is preliminary data.</text>
</comment>
<gene>
    <name evidence="2" type="ORF">KI387_042234</name>
</gene>
<keyword evidence="3" id="KW-1185">Reference proteome</keyword>
<sequence length="105" mass="11326">VVVGEVVRTEPEVRQAGKSEKVGPRGLGRGNGECRDDSSACLHRERGQGLELPSSRPRDVGKQGSSRRSVLFPYSGEKRGSRRGTPVAESERSVISSRGYCGRKG</sequence>
<dbReference type="Proteomes" id="UP000824469">
    <property type="component" value="Unassembled WGS sequence"/>
</dbReference>
<reference evidence="2 3" key="1">
    <citation type="journal article" date="2021" name="Nat. Plants">
        <title>The Taxus genome provides insights into paclitaxel biosynthesis.</title>
        <authorList>
            <person name="Xiong X."/>
            <person name="Gou J."/>
            <person name="Liao Q."/>
            <person name="Li Y."/>
            <person name="Zhou Q."/>
            <person name="Bi G."/>
            <person name="Li C."/>
            <person name="Du R."/>
            <person name="Wang X."/>
            <person name="Sun T."/>
            <person name="Guo L."/>
            <person name="Liang H."/>
            <person name="Lu P."/>
            <person name="Wu Y."/>
            <person name="Zhang Z."/>
            <person name="Ro D.K."/>
            <person name="Shang Y."/>
            <person name="Huang S."/>
            <person name="Yan J."/>
        </authorList>
    </citation>
    <scope>NUCLEOTIDE SEQUENCE [LARGE SCALE GENOMIC DNA]</scope>
    <source>
        <strain evidence="2">Ta-2019</strain>
    </source>
</reference>
<protein>
    <submittedName>
        <fullName evidence="2">Uncharacterized protein</fullName>
    </submittedName>
</protein>
<evidence type="ECO:0000256" key="1">
    <source>
        <dbReference type="SAM" id="MobiDB-lite"/>
    </source>
</evidence>
<feature type="compositionally biased region" description="Basic and acidic residues" evidence="1">
    <location>
        <begin position="32"/>
        <end position="48"/>
    </location>
</feature>
<feature type="compositionally biased region" description="Basic and acidic residues" evidence="1">
    <location>
        <begin position="7"/>
        <end position="23"/>
    </location>
</feature>
<dbReference type="AlphaFoldDB" id="A0AA38C202"/>
<name>A0AA38C202_TAXCH</name>
<dbReference type="EMBL" id="JAHRHJ020002855">
    <property type="protein sequence ID" value="KAH9292580.1"/>
    <property type="molecule type" value="Genomic_DNA"/>
</dbReference>
<evidence type="ECO:0000313" key="2">
    <source>
        <dbReference type="EMBL" id="KAH9292580.1"/>
    </source>
</evidence>